<reference evidence="4" key="2">
    <citation type="submission" date="2023-05" db="EMBL/GenBank/DDBJ databases">
        <authorList>
            <consortium name="Lawrence Berkeley National Laboratory"/>
            <person name="Steindorff A."/>
            <person name="Hensen N."/>
            <person name="Bonometti L."/>
            <person name="Westerberg I."/>
            <person name="Brannstrom I.O."/>
            <person name="Guillou S."/>
            <person name="Cros-Aarteil S."/>
            <person name="Calhoun S."/>
            <person name="Haridas S."/>
            <person name="Kuo A."/>
            <person name="Mondo S."/>
            <person name="Pangilinan J."/>
            <person name="Riley R."/>
            <person name="Labutti K."/>
            <person name="Andreopoulos B."/>
            <person name="Lipzen A."/>
            <person name="Chen C."/>
            <person name="Yanf M."/>
            <person name="Daum C."/>
            <person name="Ng V."/>
            <person name="Clum A."/>
            <person name="Ohm R."/>
            <person name="Martin F."/>
            <person name="Silar P."/>
            <person name="Natvig D."/>
            <person name="Lalanne C."/>
            <person name="Gautier V."/>
            <person name="Ament-Velasquez S.L."/>
            <person name="Kruys A."/>
            <person name="Hutchinson M.I."/>
            <person name="Powell A.J."/>
            <person name="Barry K."/>
            <person name="Miller A.N."/>
            <person name="Grigoriev I.V."/>
            <person name="Debuchy R."/>
            <person name="Gladieux P."/>
            <person name="Thoren M.H."/>
            <person name="Johannesson H."/>
        </authorList>
    </citation>
    <scope>NUCLEOTIDE SEQUENCE</scope>
    <source>
        <strain evidence="4">PSN243</strain>
    </source>
</reference>
<comment type="similarity">
    <text evidence="2">Belongs to the NAD(P)-dependent epimerase/dehydratase family. Dihydroflavonol-4-reductase subfamily.</text>
</comment>
<dbReference type="InterPro" id="IPR050425">
    <property type="entry name" value="NAD(P)_dehydrat-like"/>
</dbReference>
<dbReference type="EMBL" id="MU865941">
    <property type="protein sequence ID" value="KAK4448810.1"/>
    <property type="molecule type" value="Genomic_DNA"/>
</dbReference>
<name>A0AAV9GJX7_9PEZI</name>
<protein>
    <recommendedName>
        <fullName evidence="3">NAD-dependent epimerase/dehydratase domain-containing protein</fullName>
    </recommendedName>
</protein>
<comment type="caution">
    <text evidence="4">The sequence shown here is derived from an EMBL/GenBank/DDBJ whole genome shotgun (WGS) entry which is preliminary data.</text>
</comment>
<dbReference type="GO" id="GO:0016616">
    <property type="term" value="F:oxidoreductase activity, acting on the CH-OH group of donors, NAD or NADP as acceptor"/>
    <property type="evidence" value="ECO:0007669"/>
    <property type="project" value="TreeGrafter"/>
</dbReference>
<dbReference type="InterPro" id="IPR001509">
    <property type="entry name" value="Epimerase_deHydtase"/>
</dbReference>
<dbReference type="PANTHER" id="PTHR10366:SF564">
    <property type="entry name" value="STEROL-4-ALPHA-CARBOXYLATE 3-DEHYDROGENASE, DECARBOXYLATING"/>
    <property type="match status" value="1"/>
</dbReference>
<dbReference type="Gene3D" id="3.40.50.720">
    <property type="entry name" value="NAD(P)-binding Rossmann-like Domain"/>
    <property type="match status" value="1"/>
</dbReference>
<feature type="domain" description="NAD-dependent epimerase/dehydratase" evidence="3">
    <location>
        <begin position="5"/>
        <end position="261"/>
    </location>
</feature>
<dbReference type="PANTHER" id="PTHR10366">
    <property type="entry name" value="NAD DEPENDENT EPIMERASE/DEHYDRATASE"/>
    <property type="match status" value="1"/>
</dbReference>
<organism evidence="4 5">
    <name type="scientific">Podospora aff. communis PSN243</name>
    <dbReference type="NCBI Taxonomy" id="3040156"/>
    <lineage>
        <taxon>Eukaryota</taxon>
        <taxon>Fungi</taxon>
        <taxon>Dikarya</taxon>
        <taxon>Ascomycota</taxon>
        <taxon>Pezizomycotina</taxon>
        <taxon>Sordariomycetes</taxon>
        <taxon>Sordariomycetidae</taxon>
        <taxon>Sordariales</taxon>
        <taxon>Podosporaceae</taxon>
        <taxon>Podospora</taxon>
    </lineage>
</organism>
<evidence type="ECO:0000256" key="1">
    <source>
        <dbReference type="ARBA" id="ARBA00023002"/>
    </source>
</evidence>
<keyword evidence="1" id="KW-0560">Oxidoreductase</keyword>
<keyword evidence="5" id="KW-1185">Reference proteome</keyword>
<evidence type="ECO:0000259" key="3">
    <source>
        <dbReference type="Pfam" id="PF01370"/>
    </source>
</evidence>
<dbReference type="AlphaFoldDB" id="A0AAV9GJX7"/>
<gene>
    <name evidence="4" type="ORF">QBC34DRAFT_102852</name>
</gene>
<sequence length="343" mass="36865">MPSTLLTGANSFVGAHVINSLLAAGHRVVGTVRRESLIDQIFGLHPEWKGKLELVVVGDYADEASWDALFTKYSFDHIAHVAAPLLDNPAHTDYDRDFLKPSVDGNLALLRSAKRNAPGLKSVVVTGSINAVTTGAADALRSAGTITSETWLPISREEARQANHPFISYCSAKKEGELAIWDFIKTEKPSFTGTVFLPGLIFGPPLQPVKSVKNLNFSVDLVYNLFNGSKPTVPATMFPSSVDARDLADAHVKALTTPAAANRRLLINCKPMSFTMLAHALAKVPELAGRVSADSGEDANVVFGQFEADADNAVIGLTFRTHDETMADTARKLLELEKAEAAA</sequence>
<dbReference type="Pfam" id="PF01370">
    <property type="entry name" value="Epimerase"/>
    <property type="match status" value="1"/>
</dbReference>
<evidence type="ECO:0000313" key="4">
    <source>
        <dbReference type="EMBL" id="KAK4448810.1"/>
    </source>
</evidence>
<dbReference type="Proteomes" id="UP001321760">
    <property type="component" value="Unassembled WGS sequence"/>
</dbReference>
<dbReference type="InterPro" id="IPR036291">
    <property type="entry name" value="NAD(P)-bd_dom_sf"/>
</dbReference>
<accession>A0AAV9GJX7</accession>
<proteinExistence type="inferred from homology"/>
<reference evidence="4" key="1">
    <citation type="journal article" date="2023" name="Mol. Phylogenet. Evol.">
        <title>Genome-scale phylogeny and comparative genomics of the fungal order Sordariales.</title>
        <authorList>
            <person name="Hensen N."/>
            <person name="Bonometti L."/>
            <person name="Westerberg I."/>
            <person name="Brannstrom I.O."/>
            <person name="Guillou S."/>
            <person name="Cros-Aarteil S."/>
            <person name="Calhoun S."/>
            <person name="Haridas S."/>
            <person name="Kuo A."/>
            <person name="Mondo S."/>
            <person name="Pangilinan J."/>
            <person name="Riley R."/>
            <person name="LaButti K."/>
            <person name="Andreopoulos B."/>
            <person name="Lipzen A."/>
            <person name="Chen C."/>
            <person name="Yan M."/>
            <person name="Daum C."/>
            <person name="Ng V."/>
            <person name="Clum A."/>
            <person name="Steindorff A."/>
            <person name="Ohm R.A."/>
            <person name="Martin F."/>
            <person name="Silar P."/>
            <person name="Natvig D.O."/>
            <person name="Lalanne C."/>
            <person name="Gautier V."/>
            <person name="Ament-Velasquez S.L."/>
            <person name="Kruys A."/>
            <person name="Hutchinson M.I."/>
            <person name="Powell A.J."/>
            <person name="Barry K."/>
            <person name="Miller A.N."/>
            <person name="Grigoriev I.V."/>
            <person name="Debuchy R."/>
            <person name="Gladieux P."/>
            <person name="Hiltunen Thoren M."/>
            <person name="Johannesson H."/>
        </authorList>
    </citation>
    <scope>NUCLEOTIDE SEQUENCE</scope>
    <source>
        <strain evidence="4">PSN243</strain>
    </source>
</reference>
<evidence type="ECO:0000256" key="2">
    <source>
        <dbReference type="ARBA" id="ARBA00023445"/>
    </source>
</evidence>
<evidence type="ECO:0000313" key="5">
    <source>
        <dbReference type="Proteomes" id="UP001321760"/>
    </source>
</evidence>
<dbReference type="SUPFAM" id="SSF51735">
    <property type="entry name" value="NAD(P)-binding Rossmann-fold domains"/>
    <property type="match status" value="1"/>
</dbReference>